<protein>
    <submittedName>
        <fullName evidence="1">Uncharacterized protein</fullName>
    </submittedName>
</protein>
<name>A0A4R2RK09_9RHOB</name>
<dbReference type="EMBL" id="SLXU01000001">
    <property type="protein sequence ID" value="TCP63423.1"/>
    <property type="molecule type" value="Genomic_DNA"/>
</dbReference>
<sequence length="389" mass="40502">MTRAANIRETEPVNMESPELGVVRALVPAQDGCLAEIERIGAGGGVVELARLDATGNARAMVRLGDMLGTLEQEIAARLLSGVSDAPDLVRAEGAGLVGLALSDPSALKTLRDGREGLFGPSAGSGPWWALVEHCAGADLLHLLHLSDGVRRLDCGPLRLDARRRITAIAFFDGALFVAVADPLAGFDLFRLDLAAPTGEWVTVLCRGAHRFALNAAVFAMRQTPAGLLIGTAALAGGVAPVGNWGPELLLVLPGGTWDLVMGQPRFTPDGLKLPASARLAGMDRAGNAAIKVIAQGLVEGCPATVVAVQDFDGANKADRAEVLADAMDYRGPVRFYLSHDPAEWRELPHALPDGLGEVTALCLTGRGLVIGHEALGASGLPVSFLPLP</sequence>
<gene>
    <name evidence="1" type="ORF">EV663_101692</name>
</gene>
<evidence type="ECO:0000313" key="1">
    <source>
        <dbReference type="EMBL" id="TCP63423.1"/>
    </source>
</evidence>
<accession>A0A4R2RK09</accession>
<keyword evidence="2" id="KW-1185">Reference proteome</keyword>
<dbReference type="OrthoDB" id="7854263at2"/>
<dbReference type="RefSeq" id="WP_132950342.1">
    <property type="nucleotide sequence ID" value="NZ_SLXU01000001.1"/>
</dbReference>
<evidence type="ECO:0000313" key="2">
    <source>
        <dbReference type="Proteomes" id="UP000295050"/>
    </source>
</evidence>
<dbReference type="Proteomes" id="UP000295050">
    <property type="component" value="Unassembled WGS sequence"/>
</dbReference>
<organism evidence="1 2">
    <name type="scientific">Rhodovulum bhavnagarense</name>
    <dbReference type="NCBI Taxonomy" id="992286"/>
    <lineage>
        <taxon>Bacteria</taxon>
        <taxon>Pseudomonadati</taxon>
        <taxon>Pseudomonadota</taxon>
        <taxon>Alphaproteobacteria</taxon>
        <taxon>Rhodobacterales</taxon>
        <taxon>Paracoccaceae</taxon>
        <taxon>Rhodovulum</taxon>
    </lineage>
</organism>
<dbReference type="AlphaFoldDB" id="A0A4R2RK09"/>
<comment type="caution">
    <text evidence="1">The sequence shown here is derived from an EMBL/GenBank/DDBJ whole genome shotgun (WGS) entry which is preliminary data.</text>
</comment>
<reference evidence="1 2" key="1">
    <citation type="submission" date="2019-03" db="EMBL/GenBank/DDBJ databases">
        <title>Genomic Encyclopedia of Type Strains, Phase IV (KMG-IV): sequencing the most valuable type-strain genomes for metagenomic binning, comparative biology and taxonomic classification.</title>
        <authorList>
            <person name="Goeker M."/>
        </authorList>
    </citation>
    <scope>NUCLEOTIDE SEQUENCE [LARGE SCALE GENOMIC DNA]</scope>
    <source>
        <strain evidence="1 2">DSM 24766</strain>
    </source>
</reference>
<proteinExistence type="predicted"/>